<name>A0A1D8AU09_9BACT</name>
<proteinExistence type="predicted"/>
<evidence type="ECO:0000313" key="2">
    <source>
        <dbReference type="EMBL" id="AOS44372.1"/>
    </source>
</evidence>
<dbReference type="EMBL" id="CP016094">
    <property type="protein sequence ID" value="AOS44372.1"/>
    <property type="molecule type" value="Genomic_DNA"/>
</dbReference>
<protein>
    <recommendedName>
        <fullName evidence="1">DUF5069 domain-containing protein</fullName>
    </recommendedName>
</protein>
<dbReference type="Proteomes" id="UP000095228">
    <property type="component" value="Chromosome"/>
</dbReference>
<gene>
    <name evidence="2" type="ORF">Verru16b_01434</name>
</gene>
<dbReference type="Pfam" id="PF16798">
    <property type="entry name" value="DUF5069"/>
    <property type="match status" value="1"/>
</dbReference>
<feature type="domain" description="DUF5069" evidence="1">
    <location>
        <begin position="2"/>
        <end position="112"/>
    </location>
</feature>
<dbReference type="InterPro" id="IPR031849">
    <property type="entry name" value="DUF5069"/>
</dbReference>
<evidence type="ECO:0000259" key="1">
    <source>
        <dbReference type="Pfam" id="PF16798"/>
    </source>
</evidence>
<dbReference type="AlphaFoldDB" id="A0A1D8AU09"/>
<keyword evidence="3" id="KW-1185">Reference proteome</keyword>
<dbReference type="RefSeq" id="WP_069961622.1">
    <property type="nucleotide sequence ID" value="NZ_CP016094.1"/>
</dbReference>
<reference evidence="2 3" key="1">
    <citation type="submission" date="2016-06" db="EMBL/GenBank/DDBJ databases">
        <title>Three novel species with peptidoglycan cell walls form the new genus Lacunisphaera gen. nov. in the family Opitutaceae of the verrucomicrobial subdivision 4.</title>
        <authorList>
            <person name="Rast P."/>
            <person name="Gloeckner I."/>
            <person name="Jogler M."/>
            <person name="Boedeker C."/>
            <person name="Jeske O."/>
            <person name="Wiegand S."/>
            <person name="Reinhardt R."/>
            <person name="Schumann P."/>
            <person name="Rohde M."/>
            <person name="Spring S."/>
            <person name="Gloeckner F.O."/>
            <person name="Jogler C."/>
        </authorList>
    </citation>
    <scope>NUCLEOTIDE SEQUENCE [LARGE SCALE GENOMIC DNA]</scope>
    <source>
        <strain evidence="2 3">IG16b</strain>
    </source>
</reference>
<dbReference type="OrthoDB" id="195768at2"/>
<accession>A0A1D8AU09</accession>
<dbReference type="KEGG" id="obg:Verru16b_01434"/>
<evidence type="ECO:0000313" key="3">
    <source>
        <dbReference type="Proteomes" id="UP000095228"/>
    </source>
</evidence>
<organism evidence="2 3">
    <name type="scientific">Lacunisphaera limnophila</name>
    <dbReference type="NCBI Taxonomy" id="1838286"/>
    <lineage>
        <taxon>Bacteria</taxon>
        <taxon>Pseudomonadati</taxon>
        <taxon>Verrucomicrobiota</taxon>
        <taxon>Opitutia</taxon>
        <taxon>Opitutales</taxon>
        <taxon>Opitutaceae</taxon>
        <taxon>Lacunisphaera</taxon>
    </lineage>
</organism>
<sequence>MQKLRRPSDKLAGCVWLPRFIDKTRYYLAGTLEPDFVLPYCHPVATDGAFLKHFGIQKQEIIEVIRLSSGSDAPVGEWFQGRSACSANHVEAWNALAPNLGRPGFPVHRGFQFLLKTYYGGDIPDPRVDSVFTVIAFDEGYLEELTPRDSLKSMQ</sequence>
<dbReference type="STRING" id="1838286.Verru16b_01434"/>